<feature type="region of interest" description="Disordered" evidence="1">
    <location>
        <begin position="311"/>
        <end position="331"/>
    </location>
</feature>
<dbReference type="EMBL" id="MU154600">
    <property type="protein sequence ID" value="KAF9492523.1"/>
    <property type="molecule type" value="Genomic_DNA"/>
</dbReference>
<feature type="region of interest" description="Disordered" evidence="1">
    <location>
        <begin position="948"/>
        <end position="978"/>
    </location>
</feature>
<dbReference type="InterPro" id="IPR041457">
    <property type="entry name" value="CxC2_KDZ-assoc"/>
</dbReference>
<evidence type="ECO:0000256" key="1">
    <source>
        <dbReference type="SAM" id="MobiDB-lite"/>
    </source>
</evidence>
<feature type="compositionally biased region" description="Acidic residues" evidence="1">
    <location>
        <begin position="1044"/>
        <end position="1065"/>
    </location>
</feature>
<comment type="caution">
    <text evidence="3">The sequence shown here is derived from an EMBL/GenBank/DDBJ whole genome shotgun (WGS) entry which is preliminary data.</text>
</comment>
<gene>
    <name evidence="3" type="ORF">BDN71DRAFT_1497491</name>
</gene>
<feature type="domain" description="CxC2-like cysteine cluster KDZ transposase-associated" evidence="2">
    <location>
        <begin position="9"/>
        <end position="85"/>
    </location>
</feature>
<keyword evidence="4" id="KW-1185">Reference proteome</keyword>
<feature type="compositionally biased region" description="Acidic residues" evidence="1">
    <location>
        <begin position="313"/>
        <end position="331"/>
    </location>
</feature>
<reference evidence="3" key="1">
    <citation type="submission" date="2020-11" db="EMBL/GenBank/DDBJ databases">
        <authorList>
            <consortium name="DOE Joint Genome Institute"/>
            <person name="Ahrendt S."/>
            <person name="Riley R."/>
            <person name="Andreopoulos W."/>
            <person name="Labutti K."/>
            <person name="Pangilinan J."/>
            <person name="Ruiz-Duenas F.J."/>
            <person name="Barrasa J.M."/>
            <person name="Sanchez-Garcia M."/>
            <person name="Camarero S."/>
            <person name="Miyauchi S."/>
            <person name="Serrano A."/>
            <person name="Linde D."/>
            <person name="Babiker R."/>
            <person name="Drula E."/>
            <person name="Ayuso-Fernandez I."/>
            <person name="Pacheco R."/>
            <person name="Padilla G."/>
            <person name="Ferreira P."/>
            <person name="Barriuso J."/>
            <person name="Kellner H."/>
            <person name="Castanera R."/>
            <person name="Alfaro M."/>
            <person name="Ramirez L."/>
            <person name="Pisabarro A.G."/>
            <person name="Kuo A."/>
            <person name="Tritt A."/>
            <person name="Lipzen A."/>
            <person name="He G."/>
            <person name="Yan M."/>
            <person name="Ng V."/>
            <person name="Cullen D."/>
            <person name="Martin F."/>
            <person name="Rosso M.-N."/>
            <person name="Henrissat B."/>
            <person name="Hibbett D."/>
            <person name="Martinez A.T."/>
            <person name="Grigoriev I.V."/>
        </authorList>
    </citation>
    <scope>NUCLEOTIDE SEQUENCE</scope>
    <source>
        <strain evidence="3">ATCC 90797</strain>
    </source>
</reference>
<organism evidence="3 4">
    <name type="scientific">Pleurotus eryngii</name>
    <name type="common">Boletus of the steppes</name>
    <dbReference type="NCBI Taxonomy" id="5323"/>
    <lineage>
        <taxon>Eukaryota</taxon>
        <taxon>Fungi</taxon>
        <taxon>Dikarya</taxon>
        <taxon>Basidiomycota</taxon>
        <taxon>Agaricomycotina</taxon>
        <taxon>Agaricomycetes</taxon>
        <taxon>Agaricomycetidae</taxon>
        <taxon>Agaricales</taxon>
        <taxon>Pleurotineae</taxon>
        <taxon>Pleurotaceae</taxon>
        <taxon>Pleurotus</taxon>
    </lineage>
</organism>
<evidence type="ECO:0000313" key="4">
    <source>
        <dbReference type="Proteomes" id="UP000807025"/>
    </source>
</evidence>
<dbReference type="AlphaFoldDB" id="A0A9P5ZST7"/>
<dbReference type="Proteomes" id="UP000807025">
    <property type="component" value="Unassembled WGS sequence"/>
</dbReference>
<protein>
    <recommendedName>
        <fullName evidence="2">CxC2-like cysteine cluster KDZ transposase-associated domain-containing protein</fullName>
    </recommendedName>
</protein>
<evidence type="ECO:0000259" key="2">
    <source>
        <dbReference type="Pfam" id="PF18803"/>
    </source>
</evidence>
<feature type="compositionally biased region" description="Acidic residues" evidence="1">
    <location>
        <begin position="1089"/>
        <end position="1102"/>
    </location>
</feature>
<feature type="compositionally biased region" description="Polar residues" evidence="1">
    <location>
        <begin position="867"/>
        <end position="877"/>
    </location>
</feature>
<dbReference type="Pfam" id="PF18803">
    <property type="entry name" value="CxC2"/>
    <property type="match status" value="1"/>
</dbReference>
<evidence type="ECO:0000313" key="3">
    <source>
        <dbReference type="EMBL" id="KAF9492523.1"/>
    </source>
</evidence>
<proteinExistence type="predicted"/>
<feature type="compositionally biased region" description="Basic and acidic residues" evidence="1">
    <location>
        <begin position="804"/>
        <end position="813"/>
    </location>
</feature>
<accession>A0A9P5ZST7</accession>
<feature type="region of interest" description="Disordered" evidence="1">
    <location>
        <begin position="804"/>
        <end position="877"/>
    </location>
</feature>
<feature type="region of interest" description="Disordered" evidence="1">
    <location>
        <begin position="1041"/>
        <end position="1145"/>
    </location>
</feature>
<sequence length="1230" mass="136689">MDPDQNPYVLFVHTNGLHSLPYIQCECGGPQERIAGAVRMRLMPASFTIFKTMFTFDVLEDFRLANLECKTSAYQYYQLLRRKTEPLAPQVVVERYAELRRLSRCWRWLKKLKWGGRNETQESNGNIISEVHTAELAPFCPCCPQPGVNLPDNWKEDQNKWVYRRTLMADGNFKADHIRQSTGDKDVWLSPGSSMLPHHEEYTEFLQAAENIKTDEPLNGKYQWIREAIEVQELQWHVLCWAKRALKNGRADEARQIANLQEKISKGISDIALQSRVLGIDGSNIRNVDPPASMTGTELLPGDALFSNLNDFEPPDNDIDVDDEESSDEADVPTVLTATVASPSLAEHSTTASPSHTGAHLRAENIIIPLPSTVPQCAAQLRSHELGLRERQADALLKSLREIIAEKSMLYSHTLRGAGRQLIKTRSRDRINTLNKKRSDLVYAYARCRHTLTTLKADDTILCKFKELSKADIKSNTYVVNPNQPGSTTLNLSWIWHVGRDDESAPAALQESNRVLYLKSRALAFHWQEELLLVKYEMEWTVRYFKHNHDVWVDRSSDSSPGAKAYARRKAAQYLWQAQEYVLSTIGASVALGHIVTPGPIVRALAKGLEEDSITPASFQDSRELGKVLNLARINRLKQANRPLAHRHAWWETSASHRAAEADRSSPSPHILSAATIIQCLEAWGEQLSKSEGEKNIPLYKDPDGVHRPLSVLIVQYAAQATIPIMSPPCDRCIERLDIITQMMSTLEVMTNDRMMDVAAHGQEVAALFDIYEAIIYKEADNADEAETQQTTTELDAEIHSRAHKLKEGDEGHGGPSAEKSRPHRPYQQGRSPVAQGDPQPDKRVLERGPGLIVGRETHDRYFRTLPSGSERSGDTLDQASKIRDAQFPLIYNLQPLTPIEPKDDGSIPHITSANRPHDRLASVFRTLKLSEPLAEMTGFAALDRAQSSLRRSEPTIPRHNSPEYVPSGSDTPKPPIIPVVDVLESDDDSFQSLGGTSSSIVGKKLAIGQASAQPLAGSASGSDASLGGESAMEYEPNKVVATSDDEASLGGESTEDPSSTDEIADDHHASLAASDDEASLGGQSTEDPSSDDEMADDESMEENTPGVDLSRHRQHTPPAEQEAEDDDDAMSLGSYTDDEADNSHTFSMVEMQANISHIPSSPEVGRRGSLIDEVDDAYSEYLDDSDGDVDIPDDVWAYLQTSHTPGFQSRYQHVHFEHIPDAEFANDVL</sequence>
<name>A0A9P5ZST7_PLEER</name>
<dbReference type="OrthoDB" id="3149508at2759"/>